<dbReference type="STRING" id="1123272.SAMN02745824_0533"/>
<organism evidence="3 4">
    <name type="scientific">Parasphingorhabdus marina DSM 22363</name>
    <dbReference type="NCBI Taxonomy" id="1123272"/>
    <lineage>
        <taxon>Bacteria</taxon>
        <taxon>Pseudomonadati</taxon>
        <taxon>Pseudomonadota</taxon>
        <taxon>Alphaproteobacteria</taxon>
        <taxon>Sphingomonadales</taxon>
        <taxon>Sphingomonadaceae</taxon>
        <taxon>Parasphingorhabdus</taxon>
    </lineage>
</organism>
<dbReference type="Gene3D" id="1.10.10.60">
    <property type="entry name" value="Homeodomain-like"/>
    <property type="match status" value="1"/>
</dbReference>
<keyword evidence="4" id="KW-1185">Reference proteome</keyword>
<keyword evidence="3" id="KW-0238">DNA-binding</keyword>
<dbReference type="InterPro" id="IPR046532">
    <property type="entry name" value="DUF6597"/>
</dbReference>
<keyword evidence="1" id="KW-1133">Transmembrane helix</keyword>
<reference evidence="4" key="1">
    <citation type="submission" date="2016-11" db="EMBL/GenBank/DDBJ databases">
        <authorList>
            <person name="Varghese N."/>
            <person name="Submissions S."/>
        </authorList>
    </citation>
    <scope>NUCLEOTIDE SEQUENCE [LARGE SCALE GENOMIC DNA]</scope>
    <source>
        <strain evidence="4">DSM 22363</strain>
    </source>
</reference>
<dbReference type="Proteomes" id="UP000185192">
    <property type="component" value="Unassembled WGS sequence"/>
</dbReference>
<evidence type="ECO:0000313" key="3">
    <source>
        <dbReference type="EMBL" id="SIN59993.1"/>
    </source>
</evidence>
<evidence type="ECO:0000256" key="1">
    <source>
        <dbReference type="SAM" id="Phobius"/>
    </source>
</evidence>
<feature type="transmembrane region" description="Helical" evidence="1">
    <location>
        <begin position="29"/>
        <end position="49"/>
    </location>
</feature>
<dbReference type="GO" id="GO:0003677">
    <property type="term" value="F:DNA binding"/>
    <property type="evidence" value="ECO:0007669"/>
    <property type="project" value="UniProtKB-KW"/>
</dbReference>
<sequence length="351" mass="39445">MSNEKRTILVHALGATQRALVSVFPGQRVLFLIGLTGFLVRPVFFPIFFSYKRATIGHLICYMSGKKGFALVSLKYFVPAEDVRDLVSVYYLFDVDQPKFADNERAAIAQLRFLLEGTADLSFANGETSYGAKDSMLVGPSTGAMHFDVKGPFRMFGVGLLPTGWAALTKKSAADFTDKAVPANKIFTDEIDKSLELLRNCQSAEEMTAWADRIFRDLRHRVKPEVEAFTRMVDEWLSSEPSPPVSALMARSEQSSRQVLRMVNKLYGMPPKYLARKYRALRAARAYAEHNEEELLELVDAFYDQSHMIREVKFFAGTTPTKLRVAEGETARLIDQRSDLKGKIAPLTSDT</sequence>
<dbReference type="EMBL" id="FSQW01000001">
    <property type="protein sequence ID" value="SIN59993.1"/>
    <property type="molecule type" value="Genomic_DNA"/>
</dbReference>
<keyword evidence="1" id="KW-0472">Membrane</keyword>
<protein>
    <submittedName>
        <fullName evidence="3">AraC-type DNA-binding protein</fullName>
    </submittedName>
</protein>
<feature type="domain" description="DUF6597" evidence="2">
    <location>
        <begin position="77"/>
        <end position="182"/>
    </location>
</feature>
<name>A0A1N6CN65_9SPHN</name>
<evidence type="ECO:0000313" key="4">
    <source>
        <dbReference type="Proteomes" id="UP000185192"/>
    </source>
</evidence>
<evidence type="ECO:0000259" key="2">
    <source>
        <dbReference type="Pfam" id="PF20240"/>
    </source>
</evidence>
<accession>A0A1N6CN65</accession>
<gene>
    <name evidence="3" type="ORF">SAMN02745824_0533</name>
</gene>
<proteinExistence type="predicted"/>
<dbReference type="AlphaFoldDB" id="A0A1N6CN65"/>
<keyword evidence="1" id="KW-0812">Transmembrane</keyword>
<dbReference type="Pfam" id="PF20240">
    <property type="entry name" value="DUF6597"/>
    <property type="match status" value="1"/>
</dbReference>